<organism evidence="1 2">
    <name type="scientific">Acaulospora colombiana</name>
    <dbReference type="NCBI Taxonomy" id="27376"/>
    <lineage>
        <taxon>Eukaryota</taxon>
        <taxon>Fungi</taxon>
        <taxon>Fungi incertae sedis</taxon>
        <taxon>Mucoromycota</taxon>
        <taxon>Glomeromycotina</taxon>
        <taxon>Glomeromycetes</taxon>
        <taxon>Diversisporales</taxon>
        <taxon>Acaulosporaceae</taxon>
        <taxon>Acaulospora</taxon>
    </lineage>
</organism>
<gene>
    <name evidence="1" type="ORF">ACOLOM_LOCUS8578</name>
</gene>
<evidence type="ECO:0000313" key="1">
    <source>
        <dbReference type="EMBL" id="CAG8660631.1"/>
    </source>
</evidence>
<reference evidence="1" key="1">
    <citation type="submission" date="2021-06" db="EMBL/GenBank/DDBJ databases">
        <authorList>
            <person name="Kallberg Y."/>
            <person name="Tangrot J."/>
            <person name="Rosling A."/>
        </authorList>
    </citation>
    <scope>NUCLEOTIDE SEQUENCE</scope>
    <source>
        <strain evidence="1">CL356</strain>
    </source>
</reference>
<accession>A0ACA9NJZ6</accession>
<name>A0ACA9NJZ6_9GLOM</name>
<dbReference type="EMBL" id="CAJVPT010022562">
    <property type="protein sequence ID" value="CAG8660631.1"/>
    <property type="molecule type" value="Genomic_DNA"/>
</dbReference>
<dbReference type="Proteomes" id="UP000789525">
    <property type="component" value="Unassembled WGS sequence"/>
</dbReference>
<proteinExistence type="predicted"/>
<sequence>MGMKCSVLIGGGDKSVFYWDVTTGQTIRRIPGHLSRINTVAFNQDASVVVSGSFDSTVKIWDLKYGFTSEKSFVMTVVASRAIAKSPIQSLEDSKDAIQALHVGHHEIITGSVDGHVRTYDLRKGQMTSDYLGRE</sequence>
<comment type="caution">
    <text evidence="1">The sequence shown here is derived from an EMBL/GenBank/DDBJ whole genome shotgun (WGS) entry which is preliminary data.</text>
</comment>
<keyword evidence="2" id="KW-1185">Reference proteome</keyword>
<protein>
    <submittedName>
        <fullName evidence="1">13301_t:CDS:1</fullName>
    </submittedName>
</protein>
<evidence type="ECO:0000313" key="2">
    <source>
        <dbReference type="Proteomes" id="UP000789525"/>
    </source>
</evidence>